<organism evidence="3 4">
    <name type="scientific">Candidatus Olsenella excrementavium</name>
    <dbReference type="NCBI Taxonomy" id="2838709"/>
    <lineage>
        <taxon>Bacteria</taxon>
        <taxon>Bacillati</taxon>
        <taxon>Actinomycetota</taxon>
        <taxon>Coriobacteriia</taxon>
        <taxon>Coriobacteriales</taxon>
        <taxon>Atopobiaceae</taxon>
        <taxon>Olsenella</taxon>
    </lineage>
</organism>
<reference evidence="3" key="2">
    <citation type="submission" date="2021-04" db="EMBL/GenBank/DDBJ databases">
        <authorList>
            <person name="Gilroy R."/>
        </authorList>
    </citation>
    <scope>NUCLEOTIDE SEQUENCE</scope>
    <source>
        <strain evidence="3">ChiHjej10B9-743</strain>
    </source>
</reference>
<dbReference type="AlphaFoldDB" id="A0A9D1ZB80"/>
<reference evidence="3" key="1">
    <citation type="journal article" date="2021" name="PeerJ">
        <title>Extensive microbial diversity within the chicken gut microbiome revealed by metagenomics and culture.</title>
        <authorList>
            <person name="Gilroy R."/>
            <person name="Ravi A."/>
            <person name="Getino M."/>
            <person name="Pursley I."/>
            <person name="Horton D.L."/>
            <person name="Alikhan N.F."/>
            <person name="Baker D."/>
            <person name="Gharbi K."/>
            <person name="Hall N."/>
            <person name="Watson M."/>
            <person name="Adriaenssens E.M."/>
            <person name="Foster-Nyarko E."/>
            <person name="Jarju S."/>
            <person name="Secka A."/>
            <person name="Antonio M."/>
            <person name="Oren A."/>
            <person name="Chaudhuri R.R."/>
            <person name="La Ragione R."/>
            <person name="Hildebrand F."/>
            <person name="Pallen M.J."/>
        </authorList>
    </citation>
    <scope>NUCLEOTIDE SEQUENCE</scope>
    <source>
        <strain evidence="3">ChiHjej10B9-743</strain>
    </source>
</reference>
<proteinExistence type="predicted"/>
<sequence length="362" mass="37222">MGRSGGGGGGFSGGGRSGGFSGGGRRSGGFSGGGFGGGRSGGRSGGGGFGFGGPRPAGGPRRVYVPFFGGWRRPVVVTPGAGVGGAGCGGCGGWVLGLVLAVLLVSLISSFSFCGNGYGGSSYGGYGSIQTQASPTVREKLPADAVTKTDWYTDADGDWVHSASRLTVGLERFYDKTGVQPYVYILPNGTSTSVDELTARAERLYGELFQDEGHFLLVFCDDGSGSFTCGYTVGTAASAVMDSEALDVLADELDYAYNNAATDEGVFSDAFERTAERIMSAAEGEAAGRTWLVVGGVAVAVLVVGGVVRAVVTRRKAAKAEEKERMEEILNTPLEQFGDKEVEDLADKYEDEEDGPVGGDKD</sequence>
<dbReference type="EMBL" id="DXCP01000058">
    <property type="protein sequence ID" value="HIY80346.1"/>
    <property type="molecule type" value="Genomic_DNA"/>
</dbReference>
<keyword evidence="2" id="KW-0812">Transmembrane</keyword>
<accession>A0A9D1ZB80</accession>
<keyword evidence="2" id="KW-1133">Transmembrane helix</keyword>
<feature type="transmembrane region" description="Helical" evidence="2">
    <location>
        <begin position="291"/>
        <end position="312"/>
    </location>
</feature>
<comment type="caution">
    <text evidence="3">The sequence shown here is derived from an EMBL/GenBank/DDBJ whole genome shotgun (WGS) entry which is preliminary data.</text>
</comment>
<evidence type="ECO:0000313" key="4">
    <source>
        <dbReference type="Proteomes" id="UP000824133"/>
    </source>
</evidence>
<name>A0A9D1ZB80_9ACTN</name>
<evidence type="ECO:0000256" key="1">
    <source>
        <dbReference type="SAM" id="MobiDB-lite"/>
    </source>
</evidence>
<evidence type="ECO:0000256" key="2">
    <source>
        <dbReference type="SAM" id="Phobius"/>
    </source>
</evidence>
<protein>
    <recommendedName>
        <fullName evidence="5">TPM domain-containing protein</fullName>
    </recommendedName>
</protein>
<dbReference type="Proteomes" id="UP000824133">
    <property type="component" value="Unassembled WGS sequence"/>
</dbReference>
<keyword evidence="2" id="KW-0472">Membrane</keyword>
<gene>
    <name evidence="3" type="ORF">IAA42_07955</name>
</gene>
<evidence type="ECO:0008006" key="5">
    <source>
        <dbReference type="Google" id="ProtNLM"/>
    </source>
</evidence>
<feature type="compositionally biased region" description="Basic and acidic residues" evidence="1">
    <location>
        <begin position="337"/>
        <end position="348"/>
    </location>
</feature>
<evidence type="ECO:0000313" key="3">
    <source>
        <dbReference type="EMBL" id="HIY80346.1"/>
    </source>
</evidence>
<feature type="region of interest" description="Disordered" evidence="1">
    <location>
        <begin position="322"/>
        <end position="362"/>
    </location>
</feature>